<accession>B3RGT8</accession>
<evidence type="ECO:0000313" key="1">
    <source>
        <dbReference type="EMBL" id="ABI79219.1"/>
    </source>
</evidence>
<dbReference type="Proteomes" id="UP000203832">
    <property type="component" value="Segment"/>
</dbReference>
<dbReference type="KEGG" id="vg:6446740"/>
<dbReference type="GeneID" id="6446740"/>
<name>B3RGT8_9CAUD</name>
<dbReference type="EMBL" id="DQ832317">
    <property type="protein sequence ID" value="ABI79219.1"/>
    <property type="molecule type" value="Genomic_DNA"/>
</dbReference>
<reference evidence="1 2" key="1">
    <citation type="journal article" date="2013" name="Virol. J.">
        <title>The host-range, genomics and proteomics of Escherichia coli O157:H7 bacteriophage rV5.</title>
        <authorList>
            <person name="Kropinski A.M."/>
            <person name="Waddell T."/>
            <person name="Meng J."/>
            <person name="Franklin K."/>
            <person name="Ackermann H.W."/>
            <person name="Ahmed R."/>
            <person name="Mazzocco A."/>
            <person name="Yates J."/>
            <person name="Lingohr E.J."/>
            <person name="Johnson R.P."/>
        </authorList>
    </citation>
    <scope>NUCLEOTIDE SEQUENCE [LARGE SCALE GENOMIC DNA]</scope>
</reference>
<proteinExistence type="predicted"/>
<evidence type="ECO:0000313" key="2">
    <source>
        <dbReference type="Proteomes" id="UP000203832"/>
    </source>
</evidence>
<keyword evidence="2" id="KW-1185">Reference proteome</keyword>
<sequence>MQCRLQVWMKTMYAMCMCRDQVVLYKAYRPNGATEWLVIPTRRI</sequence>
<organism evidence="1 2">
    <name type="scientific">Escherichia phage V5</name>
    <dbReference type="NCBI Taxonomy" id="399183"/>
    <lineage>
        <taxon>Viruses</taxon>
        <taxon>Duplodnaviria</taxon>
        <taxon>Heunggongvirae</taxon>
        <taxon>Uroviricota</taxon>
        <taxon>Caudoviricetes</taxon>
        <taxon>Vequintavirinae</taxon>
        <taxon>Vequintavirus</taxon>
        <taxon>Vequintavirus V5</taxon>
    </lineage>
</organism>
<protein>
    <submittedName>
        <fullName evidence="1">Uncharacterized protein</fullName>
    </submittedName>
</protein>
<dbReference type="RefSeq" id="YP_002003651.1">
    <property type="nucleotide sequence ID" value="NC_011041.1"/>
</dbReference>